<dbReference type="GO" id="GO:0006364">
    <property type="term" value="P:rRNA processing"/>
    <property type="evidence" value="ECO:0007669"/>
    <property type="project" value="UniProtKB-KW"/>
</dbReference>
<comment type="function">
    <text evidence="9">Binds RNA. Associates with 28S, 18S and 5.8S mature rRNAs, several rRNA precursors and probably U3 small nucleolar RNA. May be involved in regulation of intermediate and late steps of rRNA processing. May be involved in ribosome assembly. Required for expression of cell cycle genes such as CYCD3-1, RNR2A and CDKB1-1. Promotes, in a dose- and auxin-dependent manner, organ growth by stimulating both cell proliferation and expansion, via the regulation of RBR1 levels.</text>
</comment>
<dbReference type="Pfam" id="PF00557">
    <property type="entry name" value="Peptidase_M24"/>
    <property type="match status" value="1"/>
</dbReference>
<evidence type="ECO:0000256" key="9">
    <source>
        <dbReference type="ARBA" id="ARBA00055717"/>
    </source>
</evidence>
<dbReference type="InterPro" id="IPR001714">
    <property type="entry name" value="Pept_M24_MAP"/>
</dbReference>
<dbReference type="Proteomes" id="UP001370490">
    <property type="component" value="Unassembled WGS sequence"/>
</dbReference>
<evidence type="ECO:0000313" key="14">
    <source>
        <dbReference type="Proteomes" id="UP001370490"/>
    </source>
</evidence>
<evidence type="ECO:0000259" key="12">
    <source>
        <dbReference type="Pfam" id="PF00557"/>
    </source>
</evidence>
<evidence type="ECO:0000256" key="3">
    <source>
        <dbReference type="ARBA" id="ARBA00022473"/>
    </source>
</evidence>
<dbReference type="FunFam" id="1.10.10.10:FF:000029">
    <property type="entry name" value="Proliferation-associated 2G4, a"/>
    <property type="match status" value="1"/>
</dbReference>
<dbReference type="PRINTS" id="PR00599">
    <property type="entry name" value="MAPEPTIDASE"/>
</dbReference>
<dbReference type="AlphaFoldDB" id="A0AAN8ZRM4"/>
<organism evidence="13 14">
    <name type="scientific">Dillenia turbinata</name>
    <dbReference type="NCBI Taxonomy" id="194707"/>
    <lineage>
        <taxon>Eukaryota</taxon>
        <taxon>Viridiplantae</taxon>
        <taxon>Streptophyta</taxon>
        <taxon>Embryophyta</taxon>
        <taxon>Tracheophyta</taxon>
        <taxon>Spermatophyta</taxon>
        <taxon>Magnoliopsida</taxon>
        <taxon>eudicotyledons</taxon>
        <taxon>Gunneridae</taxon>
        <taxon>Pentapetalae</taxon>
        <taxon>Dilleniales</taxon>
        <taxon>Dilleniaceae</taxon>
        <taxon>Dillenia</taxon>
    </lineage>
</organism>
<dbReference type="GO" id="GO:0001558">
    <property type="term" value="P:regulation of cell growth"/>
    <property type="evidence" value="ECO:0007669"/>
    <property type="project" value="UniProtKB-ARBA"/>
</dbReference>
<dbReference type="InterPro" id="IPR036390">
    <property type="entry name" value="WH_DNA-bd_sf"/>
</dbReference>
<dbReference type="CDD" id="cd01089">
    <property type="entry name" value="PA2G4-like"/>
    <property type="match status" value="1"/>
</dbReference>
<dbReference type="GO" id="GO:0005634">
    <property type="term" value="C:nucleus"/>
    <property type="evidence" value="ECO:0007669"/>
    <property type="project" value="UniProtKB-SubCell"/>
</dbReference>
<keyword evidence="7" id="KW-0687">Ribonucleoprotein</keyword>
<evidence type="ECO:0000313" key="13">
    <source>
        <dbReference type="EMBL" id="KAK6943155.1"/>
    </source>
</evidence>
<accession>A0AAN8ZRM4</accession>
<feature type="region of interest" description="Disordered" evidence="11">
    <location>
        <begin position="354"/>
        <end position="394"/>
    </location>
</feature>
<dbReference type="Gene3D" id="3.90.230.10">
    <property type="entry name" value="Creatinase/methionine aminopeptidase superfamily"/>
    <property type="match status" value="1"/>
</dbReference>
<dbReference type="InterPro" id="IPR000994">
    <property type="entry name" value="Pept_M24"/>
</dbReference>
<feature type="domain" description="Peptidase M24" evidence="12">
    <location>
        <begin position="21"/>
        <end position="222"/>
    </location>
</feature>
<evidence type="ECO:0000256" key="7">
    <source>
        <dbReference type="ARBA" id="ARBA00023274"/>
    </source>
</evidence>
<dbReference type="GO" id="GO:0003723">
    <property type="term" value="F:RNA binding"/>
    <property type="evidence" value="ECO:0007669"/>
    <property type="project" value="UniProtKB-KW"/>
</dbReference>
<dbReference type="GO" id="GO:1990904">
    <property type="term" value="C:ribonucleoprotein complex"/>
    <property type="evidence" value="ECO:0007669"/>
    <property type="project" value="UniProtKB-KW"/>
</dbReference>
<keyword evidence="8" id="KW-0927">Auxin signaling pathway</keyword>
<dbReference type="InterPro" id="IPR036005">
    <property type="entry name" value="Creatinase/aminopeptidase-like"/>
</dbReference>
<evidence type="ECO:0000256" key="6">
    <source>
        <dbReference type="ARBA" id="ARBA00023242"/>
    </source>
</evidence>
<comment type="caution">
    <text evidence="13">The sequence shown here is derived from an EMBL/GenBank/DDBJ whole genome shotgun (WGS) entry which is preliminary data.</text>
</comment>
<reference evidence="13 14" key="1">
    <citation type="submission" date="2023-12" db="EMBL/GenBank/DDBJ databases">
        <title>A high-quality genome assembly for Dillenia turbinata (Dilleniales).</title>
        <authorList>
            <person name="Chanderbali A."/>
        </authorList>
    </citation>
    <scope>NUCLEOTIDE SEQUENCE [LARGE SCALE GENOMIC DNA]</scope>
    <source>
        <strain evidence="13">LSX21</strain>
        <tissue evidence="13">Leaf</tissue>
    </source>
</reference>
<dbReference type="InterPro" id="IPR047113">
    <property type="entry name" value="PA2G4/ARX1"/>
</dbReference>
<evidence type="ECO:0000256" key="2">
    <source>
        <dbReference type="ARBA" id="ARBA00007319"/>
    </source>
</evidence>
<name>A0AAN8ZRM4_9MAGN</name>
<dbReference type="Gene3D" id="1.10.10.10">
    <property type="entry name" value="Winged helix-like DNA-binding domain superfamily/Winged helix DNA-binding domain"/>
    <property type="match status" value="1"/>
</dbReference>
<sequence>MSDDEREEKELDLTSPEVVTKYKSAAEIVNKALQLVLSECKPKAKIVDLCEKGDSYIREQAGNMYKNVKRKIERGVAFPTCISVNNAVCHFSPLASDESVLEDGDVVKIDMGCHIDGFIAVVAHTHVLQSGPVTGRAADVLAACNTAAEVALRLVRPGKKNKDVTEAIQKVAAAYDCKIVEGVLSHQLKQFVIDGNKVILSVSNPDTKVDEFEFEENEVYAVDIVTTTGEGKPKLLDEKQTTIYKRAVDKNYHLKMKASRFIFSEISQKFPIMPFSARFLEEKRARLGLVECVNHDLLNPYPVLHEKPGDLVAHIKFTVLLMPNGSDRITSHPLQELQPTRSIDDPEIKAWLALGTKTKKKGGGKKKKGKKGEKAEESAEAEPMDTSNGAATQE</sequence>
<gene>
    <name evidence="13" type="ORF">RJ641_028532</name>
</gene>
<evidence type="ECO:0000256" key="10">
    <source>
        <dbReference type="ARBA" id="ARBA00073371"/>
    </source>
</evidence>
<evidence type="ECO:0000256" key="1">
    <source>
        <dbReference type="ARBA" id="ARBA00004123"/>
    </source>
</evidence>
<feature type="compositionally biased region" description="Polar residues" evidence="11">
    <location>
        <begin position="385"/>
        <end position="394"/>
    </location>
</feature>
<dbReference type="InterPro" id="IPR004545">
    <property type="entry name" value="PA2G4"/>
</dbReference>
<protein>
    <recommendedName>
        <fullName evidence="10">ERBB-3 BINDING PROTEIN 1</fullName>
    </recommendedName>
</protein>
<keyword evidence="6" id="KW-0539">Nucleus</keyword>
<evidence type="ECO:0000256" key="11">
    <source>
        <dbReference type="SAM" id="MobiDB-lite"/>
    </source>
</evidence>
<dbReference type="GO" id="GO:0009734">
    <property type="term" value="P:auxin-activated signaling pathway"/>
    <property type="evidence" value="ECO:0007669"/>
    <property type="project" value="UniProtKB-KW"/>
</dbReference>
<keyword evidence="14" id="KW-1185">Reference proteome</keyword>
<dbReference type="PANTHER" id="PTHR10804:SF11">
    <property type="entry name" value="PROLIFERATION-ASSOCIATED PROTEIN 2G4"/>
    <property type="match status" value="1"/>
</dbReference>
<keyword evidence="3" id="KW-0217">Developmental protein</keyword>
<dbReference type="GO" id="GO:0051302">
    <property type="term" value="P:regulation of cell division"/>
    <property type="evidence" value="ECO:0007669"/>
    <property type="project" value="UniProtKB-ARBA"/>
</dbReference>
<dbReference type="FunFam" id="3.90.230.10:FF:000012">
    <property type="entry name" value="ERBB-3 BINDING PROTEIN 1"/>
    <property type="match status" value="1"/>
</dbReference>
<dbReference type="EMBL" id="JBAMMX010000004">
    <property type="protein sequence ID" value="KAK6943155.1"/>
    <property type="molecule type" value="Genomic_DNA"/>
</dbReference>
<dbReference type="SUPFAM" id="SSF46785">
    <property type="entry name" value="Winged helix' DNA-binding domain"/>
    <property type="match status" value="1"/>
</dbReference>
<dbReference type="SUPFAM" id="SSF55920">
    <property type="entry name" value="Creatinase/aminopeptidase"/>
    <property type="match status" value="1"/>
</dbReference>
<keyword evidence="5" id="KW-0694">RNA-binding</keyword>
<evidence type="ECO:0000256" key="5">
    <source>
        <dbReference type="ARBA" id="ARBA00022884"/>
    </source>
</evidence>
<dbReference type="NCBIfam" id="TIGR00495">
    <property type="entry name" value="crvDNA_42K"/>
    <property type="match status" value="1"/>
</dbReference>
<dbReference type="InterPro" id="IPR036388">
    <property type="entry name" value="WH-like_DNA-bd_sf"/>
</dbReference>
<feature type="compositionally biased region" description="Basic residues" evidence="11">
    <location>
        <begin position="357"/>
        <end position="371"/>
    </location>
</feature>
<evidence type="ECO:0000256" key="8">
    <source>
        <dbReference type="ARBA" id="ARBA00023294"/>
    </source>
</evidence>
<comment type="similarity">
    <text evidence="2">Belongs to the peptidase M24 family.</text>
</comment>
<dbReference type="PANTHER" id="PTHR10804">
    <property type="entry name" value="PROTEASE FAMILY M24 METHIONYL AMINOPEPTIDASE, AMINOPEPTIDASE P"/>
    <property type="match status" value="1"/>
</dbReference>
<evidence type="ECO:0000256" key="4">
    <source>
        <dbReference type="ARBA" id="ARBA00022552"/>
    </source>
</evidence>
<keyword evidence="4" id="KW-0698">rRNA processing</keyword>
<comment type="subcellular location">
    <subcellularLocation>
        <location evidence="1">Nucleus</location>
    </subcellularLocation>
</comment>
<proteinExistence type="inferred from homology"/>